<dbReference type="InterPro" id="IPR016187">
    <property type="entry name" value="CTDL_fold"/>
</dbReference>
<dbReference type="GO" id="GO:0010185">
    <property type="term" value="P:regulation of cellular defense response"/>
    <property type="evidence" value="ECO:0007669"/>
    <property type="project" value="UniProtKB-ARBA"/>
</dbReference>
<feature type="compositionally biased region" description="Pro residues" evidence="8">
    <location>
        <begin position="167"/>
        <end position="180"/>
    </location>
</feature>
<evidence type="ECO:0000313" key="11">
    <source>
        <dbReference type="Proteomes" id="UP000694389"/>
    </source>
</evidence>
<dbReference type="Ensembl" id="ENSDLAT00005088993.1">
    <property type="protein sequence ID" value="ENSDLAP00005076386.1"/>
    <property type="gene ID" value="ENSDLAG00005030338.1"/>
</dbReference>
<dbReference type="InterPro" id="IPR016186">
    <property type="entry name" value="C-type_lectin-like/link_sf"/>
</dbReference>
<dbReference type="Proteomes" id="UP000694389">
    <property type="component" value="Unassembled WGS sequence"/>
</dbReference>
<dbReference type="SUPFAM" id="SSF56436">
    <property type="entry name" value="C-type lectin-like"/>
    <property type="match status" value="1"/>
</dbReference>
<organism evidence="10 11">
    <name type="scientific">Dicentrarchus labrax</name>
    <name type="common">European seabass</name>
    <name type="synonym">Morone labrax</name>
    <dbReference type="NCBI Taxonomy" id="13489"/>
    <lineage>
        <taxon>Eukaryota</taxon>
        <taxon>Metazoa</taxon>
        <taxon>Chordata</taxon>
        <taxon>Craniata</taxon>
        <taxon>Vertebrata</taxon>
        <taxon>Euteleostomi</taxon>
        <taxon>Actinopterygii</taxon>
        <taxon>Neopterygii</taxon>
        <taxon>Teleostei</taxon>
        <taxon>Neoteleostei</taxon>
        <taxon>Acanthomorphata</taxon>
        <taxon>Eupercaria</taxon>
        <taxon>Moronidae</taxon>
        <taxon>Dicentrarchus</taxon>
    </lineage>
</organism>
<proteinExistence type="inferred from homology"/>
<dbReference type="SMART" id="SM00034">
    <property type="entry name" value="CLECT"/>
    <property type="match status" value="1"/>
</dbReference>
<comment type="similarity">
    <text evidence="2">Belongs to the fucolectin family.</text>
</comment>
<keyword evidence="11" id="KW-1185">Reference proteome</keyword>
<dbReference type="SUPFAM" id="SSF49785">
    <property type="entry name" value="Galactose-binding domain-like"/>
    <property type="match status" value="1"/>
</dbReference>
<evidence type="ECO:0000259" key="9">
    <source>
        <dbReference type="PROSITE" id="PS50041"/>
    </source>
</evidence>
<dbReference type="Pfam" id="PF00059">
    <property type="entry name" value="Lectin_C"/>
    <property type="match status" value="1"/>
</dbReference>
<dbReference type="GO" id="GO:0046872">
    <property type="term" value="F:metal ion binding"/>
    <property type="evidence" value="ECO:0007669"/>
    <property type="project" value="UniProtKB-KW"/>
</dbReference>
<accession>A0A8P4KK98</accession>
<comment type="subunit">
    <text evidence="3">Homotrimer.</text>
</comment>
<keyword evidence="7" id="KW-1015">Disulfide bond</keyword>
<dbReference type="InterPro" id="IPR051941">
    <property type="entry name" value="BG_Antigen-Binding_Lectin"/>
</dbReference>
<feature type="region of interest" description="Disordered" evidence="8">
    <location>
        <begin position="165"/>
        <end position="184"/>
    </location>
</feature>
<dbReference type="Gene3D" id="2.60.120.260">
    <property type="entry name" value="Galactose-binding domain-like"/>
    <property type="match status" value="1"/>
</dbReference>
<feature type="domain" description="C-type lectin" evidence="9">
    <location>
        <begin position="185"/>
        <end position="307"/>
    </location>
</feature>
<dbReference type="PROSITE" id="PS50041">
    <property type="entry name" value="C_TYPE_LECTIN_2"/>
    <property type="match status" value="1"/>
</dbReference>
<name>A0A8P4KK98_DICLA</name>
<evidence type="ECO:0000256" key="7">
    <source>
        <dbReference type="ARBA" id="ARBA00023157"/>
    </source>
</evidence>
<evidence type="ECO:0000256" key="4">
    <source>
        <dbReference type="ARBA" id="ARBA00022723"/>
    </source>
</evidence>
<protein>
    <recommendedName>
        <fullName evidence="9">C-type lectin domain-containing protein</fullName>
    </recommendedName>
</protein>
<keyword evidence="6" id="KW-0106">Calcium</keyword>
<dbReference type="CDD" id="cd00037">
    <property type="entry name" value="CLECT"/>
    <property type="match status" value="1"/>
</dbReference>
<evidence type="ECO:0000256" key="3">
    <source>
        <dbReference type="ARBA" id="ARBA00011233"/>
    </source>
</evidence>
<dbReference type="InterPro" id="IPR006585">
    <property type="entry name" value="FTP1"/>
</dbReference>
<evidence type="ECO:0000256" key="8">
    <source>
        <dbReference type="SAM" id="MobiDB-lite"/>
    </source>
</evidence>
<evidence type="ECO:0000256" key="1">
    <source>
        <dbReference type="ARBA" id="ARBA00002219"/>
    </source>
</evidence>
<evidence type="ECO:0000256" key="6">
    <source>
        <dbReference type="ARBA" id="ARBA00022837"/>
    </source>
</evidence>
<feature type="region of interest" description="Disordered" evidence="8">
    <location>
        <begin position="1"/>
        <end position="22"/>
    </location>
</feature>
<keyword evidence="4" id="KW-0479">Metal-binding</keyword>
<evidence type="ECO:0000256" key="2">
    <source>
        <dbReference type="ARBA" id="ARBA00010147"/>
    </source>
</evidence>
<dbReference type="PANTHER" id="PTHR45713">
    <property type="entry name" value="FTP DOMAIN-CONTAINING PROTEIN"/>
    <property type="match status" value="1"/>
</dbReference>
<dbReference type="InterPro" id="IPR008979">
    <property type="entry name" value="Galactose-bd-like_sf"/>
</dbReference>
<evidence type="ECO:0000313" key="10">
    <source>
        <dbReference type="Ensembl" id="ENSDLAP00005076386.1"/>
    </source>
</evidence>
<comment type="function">
    <text evidence="1">Acts as a defensive agent. Recognizes blood group fucosylated oligosaccharides including A, B, H and Lewis B-type antigens. Does not recognize Lewis A antigen and has low affinity for monovalent haptens.</text>
</comment>
<keyword evidence="5" id="KW-0430">Lectin</keyword>
<dbReference type="InterPro" id="IPR018378">
    <property type="entry name" value="C-type_lectin_CS"/>
</dbReference>
<dbReference type="InterPro" id="IPR001304">
    <property type="entry name" value="C-type_lectin-like"/>
</dbReference>
<dbReference type="SMART" id="SM00607">
    <property type="entry name" value="FTP"/>
    <property type="match status" value="1"/>
</dbReference>
<reference evidence="10" key="1">
    <citation type="submission" date="2025-08" db="UniProtKB">
        <authorList>
            <consortium name="Ensembl"/>
        </authorList>
    </citation>
    <scope>IDENTIFICATION</scope>
</reference>
<reference evidence="10" key="2">
    <citation type="submission" date="2025-09" db="UniProtKB">
        <authorList>
            <consortium name="Ensembl"/>
        </authorList>
    </citation>
    <scope>IDENTIFICATION</scope>
</reference>
<dbReference type="AlphaFoldDB" id="A0A8P4KK98"/>
<dbReference type="Gene3D" id="3.10.100.10">
    <property type="entry name" value="Mannose-Binding Protein A, subunit A"/>
    <property type="match status" value="1"/>
</dbReference>
<dbReference type="GeneTree" id="ENSGT01060000248575"/>
<dbReference type="GO" id="GO:0001868">
    <property type="term" value="P:regulation of complement activation, lectin pathway"/>
    <property type="evidence" value="ECO:0007669"/>
    <property type="project" value="UniProtKB-ARBA"/>
</dbReference>
<feature type="compositionally biased region" description="Basic and acidic residues" evidence="8">
    <location>
        <begin position="1"/>
        <end position="14"/>
    </location>
</feature>
<dbReference type="GO" id="GO:0042806">
    <property type="term" value="F:fucose binding"/>
    <property type="evidence" value="ECO:0007669"/>
    <property type="project" value="UniProtKB-ARBA"/>
</dbReference>
<dbReference type="PROSITE" id="PS00615">
    <property type="entry name" value="C_TYPE_LECTIN_1"/>
    <property type="match status" value="1"/>
</dbReference>
<evidence type="ECO:0000256" key="5">
    <source>
        <dbReference type="ARBA" id="ARBA00022734"/>
    </source>
</evidence>
<dbReference type="Pfam" id="PF22633">
    <property type="entry name" value="F5_F8_type_C_2"/>
    <property type="match status" value="1"/>
</dbReference>
<dbReference type="PANTHER" id="PTHR45713:SF6">
    <property type="entry name" value="F5_8 TYPE C DOMAIN-CONTAINING PROTEIN"/>
    <property type="match status" value="1"/>
</dbReference>
<sequence length="329" mass="36900">MELRSELGTHRRTTETTTPVEPLPNVALMKQAAQSSTEMHARASNAVSGCRSGFGDGCCTHTSMQSNPWWIVDLLAVHKVSAVLIINRQDCCSERLLGAQILIGNSPEINDKNLRCGTISSVQNMSTHTFQCGDIEGRYVTVVIPGEDKILTLCEVEVYASLAEPEAFPPPPPPPPPPPTESMQLSGRTVTVVGDRLCWSDALFYCRHHHWDLLSLRSEEEQSAVEQLLSRSPFPLTDFVWLGLRRYIMRNTWFWMSGDSMKFSKWSYSSAPFHCSYSYYPCGGMAKGERHLWEDQPCEELLNFICESRAEDGAQRVSFNSTRKVLSGD</sequence>